<reference evidence="2 3" key="1">
    <citation type="journal article" date="2015" name="Environ. Microbiol.">
        <title>Genome analyses suggest the presence of polyploidy and recent human-driven expansions in eight global populations of the honeybee pathogen Nosema ceranae.</title>
        <authorList>
            <person name="Pelin A."/>
            <person name="Selman M."/>
            <person name="Aris-Brosou S."/>
            <person name="Farinelli L."/>
            <person name="Corradi N."/>
        </authorList>
    </citation>
    <scope>NUCLEOTIDE SEQUENCE [LARGE SCALE GENOMIC DNA]</scope>
    <source>
        <strain evidence="2 3">PA08 1199</strain>
    </source>
</reference>
<gene>
    <name evidence="2" type="ORF">AAJ76_2000150977</name>
</gene>
<dbReference type="GO" id="GO:0005737">
    <property type="term" value="C:cytoplasm"/>
    <property type="evidence" value="ECO:0007669"/>
    <property type="project" value="TreeGrafter"/>
</dbReference>
<dbReference type="AlphaFoldDB" id="A0A0F9WH09"/>
<comment type="caution">
    <text evidence="2">The sequence shown here is derived from an EMBL/GenBank/DDBJ whole genome shotgun (WGS) entry which is preliminary data.</text>
</comment>
<dbReference type="Proteomes" id="UP000034350">
    <property type="component" value="Unassembled WGS sequence"/>
</dbReference>
<sequence>MVDIKLQIVVVPNSQITAVKSVDNDEIRIAINQPPENNKANVELCRYLSKVFKIKKTDIKIIGGFTNKHKTLIINMENKIDIINILKNEI</sequence>
<evidence type="ECO:0000313" key="2">
    <source>
        <dbReference type="EMBL" id="KKO76591.1"/>
    </source>
</evidence>
<protein>
    <submittedName>
        <fullName evidence="2">Uncharacterized protein</fullName>
    </submittedName>
</protein>
<dbReference type="InterPro" id="IPR003746">
    <property type="entry name" value="DUF167"/>
</dbReference>
<dbReference type="HAMAP" id="MF_00634">
    <property type="entry name" value="UPF0235"/>
    <property type="match status" value="1"/>
</dbReference>
<dbReference type="Pfam" id="PF02594">
    <property type="entry name" value="DUF167"/>
    <property type="match status" value="1"/>
</dbReference>
<proteinExistence type="inferred from homology"/>
<dbReference type="Gene3D" id="3.30.1200.10">
    <property type="entry name" value="YggU-like"/>
    <property type="match status" value="1"/>
</dbReference>
<dbReference type="VEuPathDB" id="MicrosporidiaDB:AAJ76_2000150977"/>
<dbReference type="PANTHER" id="PTHR13420:SF7">
    <property type="entry name" value="UPF0235 PROTEIN C15ORF40"/>
    <property type="match status" value="1"/>
</dbReference>
<dbReference type="OrthoDB" id="244097at2759"/>
<evidence type="ECO:0000256" key="1">
    <source>
        <dbReference type="ARBA" id="ARBA00010364"/>
    </source>
</evidence>
<dbReference type="SUPFAM" id="SSF69786">
    <property type="entry name" value="YggU-like"/>
    <property type="match status" value="1"/>
</dbReference>
<dbReference type="EMBL" id="JPQZ01000002">
    <property type="protein sequence ID" value="KKO76591.1"/>
    <property type="molecule type" value="Genomic_DNA"/>
</dbReference>
<keyword evidence="3" id="KW-1185">Reference proteome</keyword>
<dbReference type="NCBIfam" id="TIGR00251">
    <property type="entry name" value="DUF167 family protein"/>
    <property type="match status" value="1"/>
</dbReference>
<accession>A0A0F9WH09</accession>
<dbReference type="GeneID" id="36319374"/>
<organism evidence="2 3">
    <name type="scientific">Vairimorpha ceranae</name>
    <dbReference type="NCBI Taxonomy" id="40302"/>
    <lineage>
        <taxon>Eukaryota</taxon>
        <taxon>Fungi</taxon>
        <taxon>Fungi incertae sedis</taxon>
        <taxon>Microsporidia</taxon>
        <taxon>Nosematidae</taxon>
        <taxon>Vairimorpha</taxon>
    </lineage>
</organism>
<dbReference type="PANTHER" id="PTHR13420">
    <property type="entry name" value="UPF0235 PROTEIN C15ORF40"/>
    <property type="match status" value="1"/>
</dbReference>
<name>A0A0F9WH09_9MICR</name>
<evidence type="ECO:0000313" key="3">
    <source>
        <dbReference type="Proteomes" id="UP000034350"/>
    </source>
</evidence>
<dbReference type="SMART" id="SM01152">
    <property type="entry name" value="DUF167"/>
    <property type="match status" value="1"/>
</dbReference>
<dbReference type="VEuPathDB" id="MicrosporidiaDB:G9O61_00g006650"/>
<dbReference type="RefSeq" id="XP_024332333.1">
    <property type="nucleotide sequence ID" value="XM_024474453.1"/>
</dbReference>
<comment type="similarity">
    <text evidence="1">Belongs to the UPF0235 family.</text>
</comment>
<dbReference type="InterPro" id="IPR036591">
    <property type="entry name" value="YggU-like_sf"/>
</dbReference>